<accession>A0A1J5S9E4</accession>
<evidence type="ECO:0000256" key="1">
    <source>
        <dbReference type="SAM" id="MobiDB-lite"/>
    </source>
</evidence>
<protein>
    <recommendedName>
        <fullName evidence="3">DUF1365 domain-containing protein</fullName>
    </recommendedName>
</protein>
<comment type="caution">
    <text evidence="2">The sequence shown here is derived from an EMBL/GenBank/DDBJ whole genome shotgun (WGS) entry which is preliminary data.</text>
</comment>
<feature type="region of interest" description="Disordered" evidence="1">
    <location>
        <begin position="275"/>
        <end position="295"/>
    </location>
</feature>
<proteinExistence type="predicted"/>
<reference evidence="2" key="1">
    <citation type="submission" date="2016-10" db="EMBL/GenBank/DDBJ databases">
        <title>Sequence of Gallionella enrichment culture.</title>
        <authorList>
            <person name="Poehlein A."/>
            <person name="Muehling M."/>
            <person name="Daniel R."/>
        </authorList>
    </citation>
    <scope>NUCLEOTIDE SEQUENCE</scope>
</reference>
<dbReference type="PANTHER" id="PTHR33973:SF4">
    <property type="entry name" value="OS07G0153300 PROTEIN"/>
    <property type="match status" value="1"/>
</dbReference>
<evidence type="ECO:0000313" key="2">
    <source>
        <dbReference type="EMBL" id="OIR05137.1"/>
    </source>
</evidence>
<dbReference type="PANTHER" id="PTHR33973">
    <property type="entry name" value="OS07G0153300 PROTEIN"/>
    <property type="match status" value="1"/>
</dbReference>
<dbReference type="AlphaFoldDB" id="A0A1J5S9E4"/>
<dbReference type="InterPro" id="IPR010775">
    <property type="entry name" value="DUF1365"/>
</dbReference>
<gene>
    <name evidence="2" type="ORF">GALL_126950</name>
</gene>
<dbReference type="EMBL" id="MLJW01000052">
    <property type="protein sequence ID" value="OIR05137.1"/>
    <property type="molecule type" value="Genomic_DNA"/>
</dbReference>
<sequence length="295" mass="33335">MNADRQGPIPTASRLYACRVLHERFSPKRHRFAYRVFYLALDLDELDALGRRLPFFSVNARNLFSLRESDYLPTGEPLYNSAASADRGSSGGGVSLKRRVLAFCAAHGVELGDDARVTLLTLPRMFGYAFNPVSFYLCSDASGERRCAIAEVTNTYREMKAYFLPQAPSRAGSPVYRARMPKHFYVSPFSGLDVEFDFELREPGRTLAVRIDDFEGGRRTLHSTLTGEAHPLTGRALATSLFRYPLLTARVIALIHWQALRLWLKRVPHFSKASQPELQRDLRRPHSSIAKRTPA</sequence>
<evidence type="ECO:0008006" key="3">
    <source>
        <dbReference type="Google" id="ProtNLM"/>
    </source>
</evidence>
<dbReference type="Pfam" id="PF07103">
    <property type="entry name" value="DUF1365"/>
    <property type="match status" value="1"/>
</dbReference>
<name>A0A1J5S9E4_9ZZZZ</name>
<organism evidence="2">
    <name type="scientific">mine drainage metagenome</name>
    <dbReference type="NCBI Taxonomy" id="410659"/>
    <lineage>
        <taxon>unclassified sequences</taxon>
        <taxon>metagenomes</taxon>
        <taxon>ecological metagenomes</taxon>
    </lineage>
</organism>